<proteinExistence type="predicted"/>
<feature type="domain" description="TadE-like" evidence="2">
    <location>
        <begin position="13"/>
        <end position="55"/>
    </location>
</feature>
<sequence length="131" mass="14031">MATIRKYLQNNRGQALVEMALVLPVLLLILAGTIEFGRVLNQYLVVTAAAREGARAAVVGGNDYEVSETAKKAAASIDTSGMDVSVTPADRPRGSAVTVTVTKPIQIMTPLISKFFPEKPSVQGQVIMRME</sequence>
<dbReference type="RefSeq" id="WP_066242573.1">
    <property type="nucleotide sequence ID" value="NZ_LSGP01000017.1"/>
</dbReference>
<feature type="transmembrane region" description="Helical" evidence="1">
    <location>
        <begin position="15"/>
        <end position="34"/>
    </location>
</feature>
<dbReference type="InterPro" id="IPR012495">
    <property type="entry name" value="TadE-like_dom"/>
</dbReference>
<evidence type="ECO:0000259" key="2">
    <source>
        <dbReference type="Pfam" id="PF07811"/>
    </source>
</evidence>
<dbReference type="Pfam" id="PF07811">
    <property type="entry name" value="TadE"/>
    <property type="match status" value="1"/>
</dbReference>
<dbReference type="AlphaFoldDB" id="A0A154BRV7"/>
<keyword evidence="1" id="KW-0472">Membrane</keyword>
<dbReference type="STRING" id="1794912.AXX12_09720"/>
<reference evidence="3 4" key="1">
    <citation type="submission" date="2016-02" db="EMBL/GenBank/DDBJ databases">
        <title>Anaerosporomusa subterraneum gen. nov., sp. nov., a spore-forming obligate anaerobe isolated from saprolite.</title>
        <authorList>
            <person name="Choi J.K."/>
            <person name="Shah M."/>
            <person name="Yee N."/>
        </authorList>
    </citation>
    <scope>NUCLEOTIDE SEQUENCE [LARGE SCALE GENOMIC DNA]</scope>
    <source>
        <strain evidence="3 4">RU4</strain>
    </source>
</reference>
<gene>
    <name evidence="3" type="ORF">AXX12_09720</name>
</gene>
<keyword evidence="4" id="KW-1185">Reference proteome</keyword>
<accession>A0A154BRV7</accession>
<dbReference type="OrthoDB" id="1683505at2"/>
<evidence type="ECO:0000313" key="3">
    <source>
        <dbReference type="EMBL" id="KYZ76686.1"/>
    </source>
</evidence>
<comment type="caution">
    <text evidence="3">The sequence shown here is derived from an EMBL/GenBank/DDBJ whole genome shotgun (WGS) entry which is preliminary data.</text>
</comment>
<dbReference type="Proteomes" id="UP000076268">
    <property type="component" value="Unassembled WGS sequence"/>
</dbReference>
<organism evidence="3 4">
    <name type="scientific">Anaerosporomusa subterranea</name>
    <dbReference type="NCBI Taxonomy" id="1794912"/>
    <lineage>
        <taxon>Bacteria</taxon>
        <taxon>Bacillati</taxon>
        <taxon>Bacillota</taxon>
        <taxon>Negativicutes</taxon>
        <taxon>Acetonemataceae</taxon>
        <taxon>Anaerosporomusa</taxon>
    </lineage>
</organism>
<evidence type="ECO:0000313" key="4">
    <source>
        <dbReference type="Proteomes" id="UP000076268"/>
    </source>
</evidence>
<name>A0A154BRV7_ANASB</name>
<protein>
    <recommendedName>
        <fullName evidence="2">TadE-like domain-containing protein</fullName>
    </recommendedName>
</protein>
<evidence type="ECO:0000256" key="1">
    <source>
        <dbReference type="SAM" id="Phobius"/>
    </source>
</evidence>
<keyword evidence="1" id="KW-0812">Transmembrane</keyword>
<keyword evidence="1" id="KW-1133">Transmembrane helix</keyword>
<dbReference type="EMBL" id="LSGP01000017">
    <property type="protein sequence ID" value="KYZ76686.1"/>
    <property type="molecule type" value="Genomic_DNA"/>
</dbReference>